<dbReference type="OrthoDB" id="1955171at2"/>
<sequence>MYNSRKKPVEEIPEELTAIWSCTNDACNGWTRANFTFSDQPVCPLCRSEMEKGERMLAVIVNSSPAQYKTDAH</sequence>
<proteinExistence type="predicted"/>
<dbReference type="InterPro" id="IPR025916">
    <property type="entry name" value="YdjO"/>
</dbReference>
<dbReference type="AlphaFoldDB" id="A0A4V5LRV4"/>
<organism evidence="1 2">
    <name type="scientific">Cohnella pontilimi</name>
    <dbReference type="NCBI Taxonomy" id="2564100"/>
    <lineage>
        <taxon>Bacteria</taxon>
        <taxon>Bacillati</taxon>
        <taxon>Bacillota</taxon>
        <taxon>Bacilli</taxon>
        <taxon>Bacillales</taxon>
        <taxon>Paenibacillaceae</taxon>
        <taxon>Cohnella</taxon>
    </lineage>
</organism>
<keyword evidence="2" id="KW-1185">Reference proteome</keyword>
<reference evidence="1 2" key="1">
    <citation type="submission" date="2019-04" db="EMBL/GenBank/DDBJ databases">
        <title>Cohnella sp. nov., isolated from soil.</title>
        <authorList>
            <person name="Kim W."/>
        </authorList>
    </citation>
    <scope>NUCLEOTIDE SEQUENCE [LARGE SCALE GENOMIC DNA]</scope>
    <source>
        <strain evidence="1 2">CAU 1483</strain>
    </source>
</reference>
<dbReference type="Proteomes" id="UP000309673">
    <property type="component" value="Unassembled WGS sequence"/>
</dbReference>
<dbReference type="EMBL" id="SUPK01000008">
    <property type="protein sequence ID" value="TJY40709.1"/>
    <property type="molecule type" value="Genomic_DNA"/>
</dbReference>
<evidence type="ECO:0000313" key="1">
    <source>
        <dbReference type="EMBL" id="TJY40709.1"/>
    </source>
</evidence>
<dbReference type="Pfam" id="PF14169">
    <property type="entry name" value="YdjO"/>
    <property type="match status" value="1"/>
</dbReference>
<evidence type="ECO:0000313" key="2">
    <source>
        <dbReference type="Proteomes" id="UP000309673"/>
    </source>
</evidence>
<comment type="caution">
    <text evidence="1">The sequence shown here is derived from an EMBL/GenBank/DDBJ whole genome shotgun (WGS) entry which is preliminary data.</text>
</comment>
<gene>
    <name evidence="1" type="ORF">E5161_16285</name>
</gene>
<accession>A0A4V5LRV4</accession>
<evidence type="ECO:0008006" key="3">
    <source>
        <dbReference type="Google" id="ProtNLM"/>
    </source>
</evidence>
<protein>
    <recommendedName>
        <fullName evidence="3">Cold-shock protein</fullName>
    </recommendedName>
</protein>
<dbReference type="RefSeq" id="WP_136778899.1">
    <property type="nucleotide sequence ID" value="NZ_SUPK01000008.1"/>
</dbReference>
<name>A0A4V5LRV4_9BACL</name>